<dbReference type="Proteomes" id="UP001154420">
    <property type="component" value="Unassembled WGS sequence"/>
</dbReference>
<sequence>MRLSNGQIRKYLSPDRDGGGEGGGIAPVELIQKSKAAFYENQAREMLTPAEFLYQQGRYIRKYWWILQAGVLLMLWVLLDATGSSAYTQRCMGVAAPLFAVFLLPELWKDKSGGAEIECIAYYSLRQIYAARMFLFALVDFLLLCCFSLAMVLPGKILAAELAVHFFLPYVVTCCICFRTLYSRMVSESLALVLCLVWCLIWNRLVLDERVYAVISPPIWFMMLTMALVYLGYCIYKGQKNLKEIWEVWPSWN</sequence>
<evidence type="ECO:0000256" key="1">
    <source>
        <dbReference type="SAM" id="MobiDB-lite"/>
    </source>
</evidence>
<feature type="region of interest" description="Disordered" evidence="1">
    <location>
        <begin position="1"/>
        <end position="20"/>
    </location>
</feature>
<proteinExistence type="predicted"/>
<reference evidence="3" key="1">
    <citation type="submission" date="2018-09" db="EMBL/GenBank/DDBJ databases">
        <title>Murine metabolic-syndrome-specific gut microbial biobank.</title>
        <authorList>
            <person name="Liu C."/>
        </authorList>
    </citation>
    <scope>NUCLEOTIDE SEQUENCE</scope>
    <source>
        <strain evidence="3">D42-62</strain>
    </source>
</reference>
<protein>
    <submittedName>
        <fullName evidence="3">Uncharacterized protein</fullName>
    </submittedName>
</protein>
<feature type="transmembrane region" description="Helical" evidence="2">
    <location>
        <begin position="219"/>
        <end position="236"/>
    </location>
</feature>
<comment type="caution">
    <text evidence="3">The sequence shown here is derived from an EMBL/GenBank/DDBJ whole genome shotgun (WGS) entry which is preliminary data.</text>
</comment>
<keyword evidence="2" id="KW-0812">Transmembrane</keyword>
<evidence type="ECO:0000313" key="4">
    <source>
        <dbReference type="Proteomes" id="UP001154420"/>
    </source>
</evidence>
<dbReference type="EMBL" id="QZDT01000029">
    <property type="protein sequence ID" value="NBJ94059.1"/>
    <property type="molecule type" value="Genomic_DNA"/>
</dbReference>
<dbReference type="RefSeq" id="WP_160561101.1">
    <property type="nucleotide sequence ID" value="NZ_QZDT01000029.1"/>
</dbReference>
<organism evidence="3 4">
    <name type="scientific">Parablautia muri</name>
    <dbReference type="NCBI Taxonomy" id="2320879"/>
    <lineage>
        <taxon>Bacteria</taxon>
        <taxon>Bacillati</taxon>
        <taxon>Bacillota</taxon>
        <taxon>Clostridia</taxon>
        <taxon>Lachnospirales</taxon>
        <taxon>Lachnospiraceae</taxon>
        <taxon>Parablautia</taxon>
    </lineage>
</organism>
<dbReference type="AlphaFoldDB" id="A0A9X5GTC6"/>
<dbReference type="OrthoDB" id="1691759at2"/>
<gene>
    <name evidence="3" type="ORF">D5281_16060</name>
</gene>
<name>A0A9X5GTC6_9FIRM</name>
<feature type="transmembrane region" description="Helical" evidence="2">
    <location>
        <begin position="189"/>
        <end position="207"/>
    </location>
</feature>
<feature type="transmembrane region" description="Helical" evidence="2">
    <location>
        <begin position="63"/>
        <end position="81"/>
    </location>
</feature>
<keyword evidence="4" id="KW-1185">Reference proteome</keyword>
<keyword evidence="2" id="KW-0472">Membrane</keyword>
<evidence type="ECO:0000256" key="2">
    <source>
        <dbReference type="SAM" id="Phobius"/>
    </source>
</evidence>
<accession>A0A9X5GTC6</accession>
<keyword evidence="2" id="KW-1133">Transmembrane helix</keyword>
<feature type="transmembrane region" description="Helical" evidence="2">
    <location>
        <begin position="87"/>
        <end position="108"/>
    </location>
</feature>
<feature type="transmembrane region" description="Helical" evidence="2">
    <location>
        <begin position="129"/>
        <end position="150"/>
    </location>
</feature>
<evidence type="ECO:0000313" key="3">
    <source>
        <dbReference type="EMBL" id="NBJ94059.1"/>
    </source>
</evidence>
<feature type="transmembrane region" description="Helical" evidence="2">
    <location>
        <begin position="162"/>
        <end position="182"/>
    </location>
</feature>